<protein>
    <submittedName>
        <fullName evidence="2">Uncharacterized protein</fullName>
    </submittedName>
</protein>
<accession>A0A6G0W867</accession>
<feature type="compositionally biased region" description="Polar residues" evidence="1">
    <location>
        <begin position="91"/>
        <end position="105"/>
    </location>
</feature>
<evidence type="ECO:0000256" key="1">
    <source>
        <dbReference type="SAM" id="MobiDB-lite"/>
    </source>
</evidence>
<feature type="region of interest" description="Disordered" evidence="1">
    <location>
        <begin position="88"/>
        <end position="304"/>
    </location>
</feature>
<evidence type="ECO:0000313" key="3">
    <source>
        <dbReference type="Proteomes" id="UP000481153"/>
    </source>
</evidence>
<evidence type="ECO:0000313" key="2">
    <source>
        <dbReference type="EMBL" id="KAF0723316.1"/>
    </source>
</evidence>
<name>A0A6G0W867_9STRA</name>
<gene>
    <name evidence="2" type="ORF">Ae201684_017755</name>
</gene>
<proteinExistence type="predicted"/>
<dbReference type="EMBL" id="VJMJ01000310">
    <property type="protein sequence ID" value="KAF0723316.1"/>
    <property type="molecule type" value="Genomic_DNA"/>
</dbReference>
<keyword evidence="3" id="KW-1185">Reference proteome</keyword>
<organism evidence="2 3">
    <name type="scientific">Aphanomyces euteiches</name>
    <dbReference type="NCBI Taxonomy" id="100861"/>
    <lineage>
        <taxon>Eukaryota</taxon>
        <taxon>Sar</taxon>
        <taxon>Stramenopiles</taxon>
        <taxon>Oomycota</taxon>
        <taxon>Saprolegniomycetes</taxon>
        <taxon>Saprolegniales</taxon>
        <taxon>Verrucalvaceae</taxon>
        <taxon>Aphanomyces</taxon>
    </lineage>
</organism>
<dbReference type="VEuPathDB" id="FungiDB:AeMF1_002860"/>
<comment type="caution">
    <text evidence="2">The sequence shown here is derived from an EMBL/GenBank/DDBJ whole genome shotgun (WGS) entry which is preliminary data.</text>
</comment>
<sequence length="347" mass="38639">MSREARKTAQIWASIEKMQKKEEESNLSDNSSDKAVKRKKKKLKKMDGEDDDDGELTMHKSSEFKAFVPPRKKWVSRWENNHPKVDVLAQQVPQENGTTSASSLVSPIVEKKPAPQLETPLENAPSTQEEEGLITTEPSPQEPAVVAPVSEPSHSVSQETTEEVPPVVQVPEPAPSSASDTSEPVSAPAPRQTESPPRMEAPPQEEIRMNVLGSRRKRKSLWDVGDPRLDDTNNSSNPHRRDYRSASADNRNHNSSNRAFHSSSFQHGGSGQYNNSRRYQPFLKPREPPPPPRSSSSSWGTEPFSNADSVVATSKWLFTGALTGMQARENVCQPWKLLPLLKFCDCL</sequence>
<reference evidence="2 3" key="1">
    <citation type="submission" date="2019-07" db="EMBL/GenBank/DDBJ databases">
        <title>Genomics analysis of Aphanomyces spp. identifies a new class of oomycete effector associated with host adaptation.</title>
        <authorList>
            <person name="Gaulin E."/>
        </authorList>
    </citation>
    <scope>NUCLEOTIDE SEQUENCE [LARGE SCALE GENOMIC DNA]</scope>
    <source>
        <strain evidence="2 3">ATCC 201684</strain>
    </source>
</reference>
<feature type="compositionally biased region" description="Low complexity" evidence="1">
    <location>
        <begin position="156"/>
        <end position="179"/>
    </location>
</feature>
<feature type="compositionally biased region" description="Polar residues" evidence="1">
    <location>
        <begin position="247"/>
        <end position="259"/>
    </location>
</feature>
<feature type="region of interest" description="Disordered" evidence="1">
    <location>
        <begin position="17"/>
        <end position="70"/>
    </location>
</feature>
<dbReference type="AlphaFoldDB" id="A0A6G0W867"/>
<dbReference type="Proteomes" id="UP000481153">
    <property type="component" value="Unassembled WGS sequence"/>
</dbReference>